<organism evidence="4 5">
    <name type="scientific">Candidatus Lambdaproteobacteria bacterium RIFOXYD2_FULL_50_16</name>
    <dbReference type="NCBI Taxonomy" id="1817772"/>
    <lineage>
        <taxon>Bacteria</taxon>
        <taxon>Pseudomonadati</taxon>
        <taxon>Pseudomonadota</taxon>
        <taxon>Candidatus Lambdaproteobacteria</taxon>
    </lineage>
</organism>
<proteinExistence type="predicted"/>
<dbReference type="PANTHER" id="PTHR24412:SF441">
    <property type="entry name" value="KELCH-LIKE PROTEIN 28"/>
    <property type="match status" value="1"/>
</dbReference>
<dbReference type="SMART" id="SM00612">
    <property type="entry name" value="Kelch"/>
    <property type="match status" value="5"/>
</dbReference>
<evidence type="ECO:0000256" key="2">
    <source>
        <dbReference type="ARBA" id="ARBA00022737"/>
    </source>
</evidence>
<dbReference type="SUPFAM" id="SSF49464">
    <property type="entry name" value="Carboxypeptidase regulatory domain-like"/>
    <property type="match status" value="1"/>
</dbReference>
<dbReference type="Proteomes" id="UP000178449">
    <property type="component" value="Unassembled WGS sequence"/>
</dbReference>
<keyword evidence="2" id="KW-0677">Repeat</keyword>
<dbReference type="InterPro" id="IPR015915">
    <property type="entry name" value="Kelch-typ_b-propeller"/>
</dbReference>
<dbReference type="Gene3D" id="2.60.40.10">
    <property type="entry name" value="Immunoglobulins"/>
    <property type="match status" value="1"/>
</dbReference>
<dbReference type="STRING" id="1817772.A2527_03450"/>
<evidence type="ECO:0000256" key="1">
    <source>
        <dbReference type="ARBA" id="ARBA00022441"/>
    </source>
</evidence>
<evidence type="ECO:0000256" key="3">
    <source>
        <dbReference type="SAM" id="MobiDB-lite"/>
    </source>
</evidence>
<accession>A0A1F6GET2</accession>
<dbReference type="InterPro" id="IPR008969">
    <property type="entry name" value="CarboxyPept-like_regulatory"/>
</dbReference>
<feature type="compositionally biased region" description="Basic and acidic residues" evidence="3">
    <location>
        <begin position="141"/>
        <end position="150"/>
    </location>
</feature>
<evidence type="ECO:0000313" key="4">
    <source>
        <dbReference type="EMBL" id="OGG96625.1"/>
    </source>
</evidence>
<feature type="region of interest" description="Disordered" evidence="3">
    <location>
        <begin position="120"/>
        <end position="156"/>
    </location>
</feature>
<protein>
    <submittedName>
        <fullName evidence="4">Uncharacterized protein</fullName>
    </submittedName>
</protein>
<name>A0A1F6GET2_9PROT</name>
<sequence length="522" mass="57342">MQVYAIMAVTMTTTPLLSVKVGKIIDEGTMVVSTVEGGYPVSGVQVEVTSIDSKKSSQWITNAKGYAVAHKASPESEDYGIKLKSGNYEVKVTKSGYLTNTAKVFLAEDDFVEKIVPLDPSNHRPVAEPGPVQYGNPGKPVKLDSTKSTDADAAEDDPTYGIASVEWELVGAPTNSKANLAQKNFRKQKFIPDLKGEYNLTLTVSDGELEQVKEHRILVDTPYAEKTPIPIAIGGHKVASIKSQVYLTGGWNKTFSNRVFLYDLDKNEWSEGEPLQYARNHHTMAVLNGAIYVIGGHNAQMEGGIEHTEVYNPHINKWARGVPLPTPRYSLASVVVKGKIYTFGGLGGPTKVEIFDSAEEVWTQGPPMPRGRYRHAAEVVGEKIYLIGGKGTETLVDIFDTTKNEWSEGPPMPTGRYYLDSVVINDHIMVIGGHGIGERAGEAKVEIFDPKAGIWDPKNPMPFPLDIHASVVYEDKVYIFGGEKEFGASAAVNNTFVYDPRFDIYKTLLIKDEAVPEDPFLR</sequence>
<dbReference type="Pfam" id="PF24681">
    <property type="entry name" value="Kelch_KLHDC2_KLHL20_DRC7"/>
    <property type="match status" value="1"/>
</dbReference>
<evidence type="ECO:0000313" key="5">
    <source>
        <dbReference type="Proteomes" id="UP000178449"/>
    </source>
</evidence>
<comment type="caution">
    <text evidence="4">The sequence shown here is derived from an EMBL/GenBank/DDBJ whole genome shotgun (WGS) entry which is preliminary data.</text>
</comment>
<dbReference type="Gene3D" id="2.60.40.1120">
    <property type="entry name" value="Carboxypeptidase-like, regulatory domain"/>
    <property type="match status" value="1"/>
</dbReference>
<dbReference type="EMBL" id="MFNE01000010">
    <property type="protein sequence ID" value="OGG96625.1"/>
    <property type="molecule type" value="Genomic_DNA"/>
</dbReference>
<gene>
    <name evidence="4" type="ORF">A2527_03450</name>
</gene>
<dbReference type="AlphaFoldDB" id="A0A1F6GET2"/>
<dbReference type="SUPFAM" id="SSF50965">
    <property type="entry name" value="Galactose oxidase, central domain"/>
    <property type="match status" value="1"/>
</dbReference>
<dbReference type="InterPro" id="IPR013783">
    <property type="entry name" value="Ig-like_fold"/>
</dbReference>
<dbReference type="PANTHER" id="PTHR24412">
    <property type="entry name" value="KELCH PROTEIN"/>
    <property type="match status" value="1"/>
</dbReference>
<dbReference type="InterPro" id="IPR006652">
    <property type="entry name" value="Kelch_1"/>
</dbReference>
<keyword evidence="1" id="KW-0880">Kelch repeat</keyword>
<dbReference type="Gene3D" id="2.120.10.80">
    <property type="entry name" value="Kelch-type beta propeller"/>
    <property type="match status" value="2"/>
</dbReference>
<reference evidence="4 5" key="1">
    <citation type="journal article" date="2016" name="Nat. Commun.">
        <title>Thousands of microbial genomes shed light on interconnected biogeochemical processes in an aquifer system.</title>
        <authorList>
            <person name="Anantharaman K."/>
            <person name="Brown C.T."/>
            <person name="Hug L.A."/>
            <person name="Sharon I."/>
            <person name="Castelle C.J."/>
            <person name="Probst A.J."/>
            <person name="Thomas B.C."/>
            <person name="Singh A."/>
            <person name="Wilkins M.J."/>
            <person name="Karaoz U."/>
            <person name="Brodie E.L."/>
            <person name="Williams K.H."/>
            <person name="Hubbard S.S."/>
            <person name="Banfield J.F."/>
        </authorList>
    </citation>
    <scope>NUCLEOTIDE SEQUENCE [LARGE SCALE GENOMIC DNA]</scope>
</reference>
<dbReference type="InterPro" id="IPR011043">
    <property type="entry name" value="Gal_Oxase/kelch_b-propeller"/>
</dbReference>